<gene>
    <name evidence="1" type="ORF">GCM10023186_44320</name>
</gene>
<evidence type="ECO:0000313" key="1">
    <source>
        <dbReference type="EMBL" id="GAA4393104.1"/>
    </source>
</evidence>
<comment type="caution">
    <text evidence="1">The sequence shown here is derived from an EMBL/GenBank/DDBJ whole genome shotgun (WGS) entry which is preliminary data.</text>
</comment>
<keyword evidence="2" id="KW-1185">Reference proteome</keyword>
<dbReference type="RefSeq" id="WP_345227847.1">
    <property type="nucleotide sequence ID" value="NZ_BAABHA010000015.1"/>
</dbReference>
<evidence type="ECO:0000313" key="2">
    <source>
        <dbReference type="Proteomes" id="UP001500454"/>
    </source>
</evidence>
<sequence>MPTENLQISLSAAELQKINDALATLNTVLGPLLISLNPKEKSRLPKANDGLLPFIQKALTYAEQQPKFAPGYLDIAGLRLDLTAWQQLRSVQQLLTPLADNLNSTLMKLGSEAYVAALSYYNGVQQGAKQSVPGAQALANDLKTQFEQPTPAAKAAKPVPAV</sequence>
<organism evidence="1 2">
    <name type="scientific">Hymenobacter koreensis</name>
    <dbReference type="NCBI Taxonomy" id="1084523"/>
    <lineage>
        <taxon>Bacteria</taxon>
        <taxon>Pseudomonadati</taxon>
        <taxon>Bacteroidota</taxon>
        <taxon>Cytophagia</taxon>
        <taxon>Cytophagales</taxon>
        <taxon>Hymenobacteraceae</taxon>
        <taxon>Hymenobacter</taxon>
    </lineage>
</organism>
<dbReference type="Proteomes" id="UP001500454">
    <property type="component" value="Unassembled WGS sequence"/>
</dbReference>
<reference evidence="2" key="1">
    <citation type="journal article" date="2019" name="Int. J. Syst. Evol. Microbiol.">
        <title>The Global Catalogue of Microorganisms (GCM) 10K type strain sequencing project: providing services to taxonomists for standard genome sequencing and annotation.</title>
        <authorList>
            <consortium name="The Broad Institute Genomics Platform"/>
            <consortium name="The Broad Institute Genome Sequencing Center for Infectious Disease"/>
            <person name="Wu L."/>
            <person name="Ma J."/>
        </authorList>
    </citation>
    <scope>NUCLEOTIDE SEQUENCE [LARGE SCALE GENOMIC DNA]</scope>
    <source>
        <strain evidence="2">JCM 17924</strain>
    </source>
</reference>
<protein>
    <submittedName>
        <fullName evidence="1">Uncharacterized protein</fullName>
    </submittedName>
</protein>
<name>A0ABP8JM87_9BACT</name>
<accession>A0ABP8JM87</accession>
<dbReference type="EMBL" id="BAABHA010000015">
    <property type="protein sequence ID" value="GAA4393104.1"/>
    <property type="molecule type" value="Genomic_DNA"/>
</dbReference>
<proteinExistence type="predicted"/>